<feature type="region of interest" description="Disordered" evidence="1">
    <location>
        <begin position="817"/>
        <end position="845"/>
    </location>
</feature>
<proteinExistence type="predicted"/>
<organism evidence="2 3">
    <name type="scientific">Bordetella genomosp. 9</name>
    <dbReference type="NCBI Taxonomy" id="1416803"/>
    <lineage>
        <taxon>Bacteria</taxon>
        <taxon>Pseudomonadati</taxon>
        <taxon>Pseudomonadota</taxon>
        <taxon>Betaproteobacteria</taxon>
        <taxon>Burkholderiales</taxon>
        <taxon>Alcaligenaceae</taxon>
        <taxon>Bordetella</taxon>
    </lineage>
</organism>
<feature type="compositionally biased region" description="Polar residues" evidence="1">
    <location>
        <begin position="833"/>
        <end position="845"/>
    </location>
</feature>
<dbReference type="RefSeq" id="WP_086071202.1">
    <property type="nucleotide sequence ID" value="NZ_CP021109.1"/>
</dbReference>
<evidence type="ECO:0000313" key="3">
    <source>
        <dbReference type="Proteomes" id="UP000194139"/>
    </source>
</evidence>
<keyword evidence="3" id="KW-1185">Reference proteome</keyword>
<gene>
    <name evidence="2" type="ORF">CAL13_00705</name>
</gene>
<dbReference type="EMBL" id="CP021109">
    <property type="protein sequence ID" value="ARP84907.1"/>
    <property type="molecule type" value="Genomic_DNA"/>
</dbReference>
<name>A0A1W6YUY8_9BORD</name>
<dbReference type="AlphaFoldDB" id="A0A1W6YUY8"/>
<protein>
    <submittedName>
        <fullName evidence="2">Uncharacterized protein</fullName>
    </submittedName>
</protein>
<evidence type="ECO:0000313" key="2">
    <source>
        <dbReference type="EMBL" id="ARP84907.1"/>
    </source>
</evidence>
<dbReference type="Proteomes" id="UP000194139">
    <property type="component" value="Chromosome"/>
</dbReference>
<accession>A0A1W6YUY8</accession>
<sequence>MGREDWLRSNRHLALAAEDLKKIEAASGSEVNFKCSFDQLVRGQARRFDDAIDAEFRPKLLALKDQGAPVQDGVSRADRVLETVVPFYGVYTGIKRGDYVTAYLSFISGVVTLIPPAVAAGKLMAVGKKALFLGIQVAIGSFARRGLLKGAMLGVQYAGAYARALSIGAHAMHTASTAIDALAPGASSLLRRSYKYLRPETLRKAAAGLRGKFPGLAARLRGRAGLLNTSGMKAPLWAKPRMAAPAVPAPGGVQAPFVRAVLDNGGTQWLQRFGTAYVRLDPYRLQPAGPVLLRASDGRLSPSLEISELTRNAVAGRAMLDLLRRTPVSADGTIAVDGKTFAFIAGDYVQVEKATPFAAGGPVPWRTVPARPTGSGPQAPSTAEISTLLVYDARQGGWVSQAHHSSFQADRIGHRDGTMLPDGIVARYRISEATLRQTLASAARSGDGTIMLGGKRYAEIGGDFLEVLPDRATSTRERPIWRIAGAPLPGTRDGGPRLVWDKGQAAWRKAETVPRLQGGGGKPGTAGAGSAVTRRIDADAVKDMADRIVINPATIKPTRIADTETVRLAKTILGEATDLTHYPWWDNELDQYLDFYVANLRTSAYAKVDPSLADPSNADRMEDRIVENMRRFLKDLYARSETFRGLANYARDNGILRKDLAWVMHIVAPDTLTNGTAQTSHRYHVTVRHPDAKKIVVPDVQAPPCWTPMAVNGETKLFGAVYDGGTVGPIASPATIVHEMMHFLTRMRDPDGSSLDRGVVEYLAQRVLQESGVTQARRLTYAGWSEKPDKENLRRIEHYVRIQDEYLSKLFPMTGPPAEAWNPSAGNDRWLTADTTQPAGSQTQP</sequence>
<evidence type="ECO:0000256" key="1">
    <source>
        <dbReference type="SAM" id="MobiDB-lite"/>
    </source>
</evidence>
<reference evidence="2 3" key="1">
    <citation type="submission" date="2017-05" db="EMBL/GenBank/DDBJ databases">
        <title>Complete and WGS of Bordetella genogroups.</title>
        <authorList>
            <person name="Spilker T."/>
            <person name="LiPuma J."/>
        </authorList>
    </citation>
    <scope>NUCLEOTIDE SEQUENCE [LARGE SCALE GENOMIC DNA]</scope>
    <source>
        <strain evidence="2 3">AU17164</strain>
    </source>
</reference>